<dbReference type="Gene3D" id="3.40.50.2300">
    <property type="match status" value="1"/>
</dbReference>
<feature type="compositionally biased region" description="Basic and acidic residues" evidence="2">
    <location>
        <begin position="21"/>
        <end position="32"/>
    </location>
</feature>
<dbReference type="InterPro" id="IPR001789">
    <property type="entry name" value="Sig_transdc_resp-reg_receiver"/>
</dbReference>
<dbReference type="PROSITE" id="PS50110">
    <property type="entry name" value="RESPONSE_REGULATORY"/>
    <property type="match status" value="1"/>
</dbReference>
<gene>
    <name evidence="4" type="ORF">CB5_LOCUS23945</name>
</gene>
<accession>A0A6V7QC15</accession>
<dbReference type="InterPro" id="IPR011006">
    <property type="entry name" value="CheY-like_superfamily"/>
</dbReference>
<dbReference type="PANTHER" id="PTHR43228">
    <property type="entry name" value="TWO-COMPONENT RESPONSE REGULATOR"/>
    <property type="match status" value="1"/>
</dbReference>
<evidence type="ECO:0000313" key="4">
    <source>
        <dbReference type="EMBL" id="CAD1840734.1"/>
    </source>
</evidence>
<evidence type="ECO:0000256" key="1">
    <source>
        <dbReference type="PROSITE-ProRule" id="PRU00169"/>
    </source>
</evidence>
<feature type="domain" description="Response regulatory" evidence="3">
    <location>
        <begin position="1"/>
        <end position="106"/>
    </location>
</feature>
<protein>
    <recommendedName>
        <fullName evidence="3">Response regulatory domain-containing protein</fullName>
    </recommendedName>
</protein>
<organism evidence="4">
    <name type="scientific">Ananas comosus var. bracteatus</name>
    <name type="common">red pineapple</name>
    <dbReference type="NCBI Taxonomy" id="296719"/>
    <lineage>
        <taxon>Eukaryota</taxon>
        <taxon>Viridiplantae</taxon>
        <taxon>Streptophyta</taxon>
        <taxon>Embryophyta</taxon>
        <taxon>Tracheophyta</taxon>
        <taxon>Spermatophyta</taxon>
        <taxon>Magnoliopsida</taxon>
        <taxon>Liliopsida</taxon>
        <taxon>Poales</taxon>
        <taxon>Bromeliaceae</taxon>
        <taxon>Bromelioideae</taxon>
        <taxon>Ananas</taxon>
    </lineage>
</organism>
<dbReference type="AlphaFoldDB" id="A0A6V7QC15"/>
<dbReference type="EMBL" id="LR862135">
    <property type="protein sequence ID" value="CAD1840734.1"/>
    <property type="molecule type" value="Genomic_DNA"/>
</dbReference>
<dbReference type="SUPFAM" id="SSF52172">
    <property type="entry name" value="CheY-like"/>
    <property type="match status" value="1"/>
</dbReference>
<name>A0A6V7QC15_ANACO</name>
<evidence type="ECO:0000259" key="3">
    <source>
        <dbReference type="PROSITE" id="PS50110"/>
    </source>
</evidence>
<feature type="region of interest" description="Disordered" evidence="2">
    <location>
        <begin position="16"/>
        <end position="42"/>
    </location>
</feature>
<dbReference type="InterPro" id="IPR052048">
    <property type="entry name" value="ST_Response_Regulator"/>
</dbReference>
<feature type="compositionally biased region" description="Polar residues" evidence="2">
    <location>
        <begin position="33"/>
        <end position="42"/>
    </location>
</feature>
<dbReference type="PANTHER" id="PTHR43228:SF1">
    <property type="entry name" value="TWO-COMPONENT RESPONSE REGULATOR ARR22"/>
    <property type="match status" value="1"/>
</dbReference>
<reference evidence="4" key="1">
    <citation type="submission" date="2020-07" db="EMBL/GenBank/DDBJ databases">
        <authorList>
            <person name="Lin J."/>
        </authorList>
    </citation>
    <scope>NUCLEOTIDE SEQUENCE</scope>
</reference>
<comment type="caution">
    <text evidence="1">Lacks conserved residue(s) required for the propagation of feature annotation.</text>
</comment>
<sequence>MRTKCSNHVICTIHKNRDKRKNHDGIRPEKIKSSTSASSGKNTLRALVVDDSHEDAAIDGVDAKIVGITANASSESKAEFMEAGIDDFLLKPLTADNIASLLENMGKN</sequence>
<proteinExistence type="predicted"/>
<dbReference type="GO" id="GO:0000160">
    <property type="term" value="P:phosphorelay signal transduction system"/>
    <property type="evidence" value="ECO:0007669"/>
    <property type="project" value="InterPro"/>
</dbReference>
<evidence type="ECO:0000256" key="2">
    <source>
        <dbReference type="SAM" id="MobiDB-lite"/>
    </source>
</evidence>